<dbReference type="RefSeq" id="WP_211875924.1">
    <property type="nucleotide sequence ID" value="NZ_JAAEDH010000025.1"/>
</dbReference>
<dbReference type="SUPFAM" id="SSF103473">
    <property type="entry name" value="MFS general substrate transporter"/>
    <property type="match status" value="1"/>
</dbReference>
<evidence type="ECO:0000259" key="6">
    <source>
        <dbReference type="PROSITE" id="PS50850"/>
    </source>
</evidence>
<gene>
    <name evidence="7" type="ORF">GXW79_18420</name>
</gene>
<protein>
    <submittedName>
        <fullName evidence="7">MFS transporter</fullName>
    </submittedName>
</protein>
<dbReference type="GO" id="GO:0022857">
    <property type="term" value="F:transmembrane transporter activity"/>
    <property type="evidence" value="ECO:0007669"/>
    <property type="project" value="InterPro"/>
</dbReference>
<feature type="transmembrane region" description="Helical" evidence="4">
    <location>
        <begin position="212"/>
        <end position="235"/>
    </location>
</feature>
<dbReference type="Gene3D" id="1.20.1250.20">
    <property type="entry name" value="MFS general substrate transporter like domains"/>
    <property type="match status" value="2"/>
</dbReference>
<comment type="caution">
    <text evidence="7">The sequence shown here is derived from an EMBL/GenBank/DDBJ whole genome shotgun (WGS) entry which is preliminary data.</text>
</comment>
<evidence type="ECO:0000256" key="4">
    <source>
        <dbReference type="SAM" id="Phobius"/>
    </source>
</evidence>
<feature type="transmembrane region" description="Helical" evidence="4">
    <location>
        <begin position="369"/>
        <end position="388"/>
    </location>
</feature>
<dbReference type="PANTHER" id="PTHR23527">
    <property type="entry name" value="BLL3282 PROTEIN"/>
    <property type="match status" value="1"/>
</dbReference>
<reference evidence="7" key="1">
    <citation type="submission" date="2020-01" db="EMBL/GenBank/DDBJ databases">
        <authorList>
            <person name="Rat A."/>
        </authorList>
    </citation>
    <scope>NUCLEOTIDE SEQUENCE</scope>
    <source>
        <strain evidence="7">LMG 28251</strain>
    </source>
</reference>
<dbReference type="AlphaFoldDB" id="A0AAF1KQ48"/>
<sequence>MALVVSGLAAALTATTAAQALATCGVFILPVLAPFALPALGAPPHWIGHQVAVIYIAAACVSSIAGGVIGRYGPARGSQVAMAGTALGAALIAAGTLWSAALGSALIGASYGLTNPAASTVLSRLAPPARRNLVFGVKQMGVPLGAALAGLALPALALAVGWQGAALCVALVVAGAALGLGVFRGAWDGARDAGLPLRGAGGGLKLLRGRPALLSIAVIGAMFSAAQLSLGAYAVTMLVQEFSWSPVAAGAVAAALQIAGAVGRLAWAWLADRTASGFFVLMVLGVMAAACSLPLPFAIGWPPAALVVVLCLLGFCAAGWNGVALAEASRLAPPGAAGHATGAVLSVTFAGVVTGPTLFALIFWGVGSYAMAFALLAALPLAGAAIAWRAQQYR</sequence>
<evidence type="ECO:0000313" key="8">
    <source>
        <dbReference type="Proteomes" id="UP001196068"/>
    </source>
</evidence>
<feature type="transmembrane region" description="Helical" evidence="4">
    <location>
        <begin position="279"/>
        <end position="299"/>
    </location>
</feature>
<dbReference type="Pfam" id="PF07690">
    <property type="entry name" value="MFS_1"/>
    <property type="match status" value="1"/>
</dbReference>
<dbReference type="InterPro" id="IPR052952">
    <property type="entry name" value="MFS-Transporter"/>
</dbReference>
<dbReference type="Proteomes" id="UP001196068">
    <property type="component" value="Unassembled WGS sequence"/>
</dbReference>
<name>A0AAF1KQ48_9PROT</name>
<evidence type="ECO:0000256" key="3">
    <source>
        <dbReference type="ARBA" id="ARBA00023136"/>
    </source>
</evidence>
<feature type="transmembrane region" description="Helical" evidence="4">
    <location>
        <begin position="247"/>
        <end position="267"/>
    </location>
</feature>
<feature type="transmembrane region" description="Helical" evidence="4">
    <location>
        <begin position="340"/>
        <end position="363"/>
    </location>
</feature>
<dbReference type="InterPro" id="IPR020846">
    <property type="entry name" value="MFS_dom"/>
</dbReference>
<dbReference type="EMBL" id="JAAEDH010000025">
    <property type="protein sequence ID" value="MBR0657058.1"/>
    <property type="molecule type" value="Genomic_DNA"/>
</dbReference>
<keyword evidence="1 4" id="KW-0812">Transmembrane</keyword>
<accession>A0AAF1KQ48</accession>
<feature type="transmembrane region" description="Helical" evidence="4">
    <location>
        <begin position="80"/>
        <end position="100"/>
    </location>
</feature>
<feature type="domain" description="Major facilitator superfamily (MFS) profile" evidence="6">
    <location>
        <begin position="1"/>
        <end position="394"/>
    </location>
</feature>
<feature type="transmembrane region" description="Helical" evidence="4">
    <location>
        <begin position="305"/>
        <end position="328"/>
    </location>
</feature>
<dbReference type="PANTHER" id="PTHR23527:SF1">
    <property type="entry name" value="BLL3282 PROTEIN"/>
    <property type="match status" value="1"/>
</dbReference>
<feature type="transmembrane region" description="Helical" evidence="4">
    <location>
        <begin position="46"/>
        <end position="68"/>
    </location>
</feature>
<evidence type="ECO:0000256" key="1">
    <source>
        <dbReference type="ARBA" id="ARBA00022692"/>
    </source>
</evidence>
<organism evidence="7 8">
    <name type="scientific">Plastoroseomonas arctica</name>
    <dbReference type="NCBI Taxonomy" id="1509237"/>
    <lineage>
        <taxon>Bacteria</taxon>
        <taxon>Pseudomonadati</taxon>
        <taxon>Pseudomonadota</taxon>
        <taxon>Alphaproteobacteria</taxon>
        <taxon>Acetobacterales</taxon>
        <taxon>Acetobacteraceae</taxon>
        <taxon>Plastoroseomonas</taxon>
    </lineage>
</organism>
<evidence type="ECO:0000313" key="7">
    <source>
        <dbReference type="EMBL" id="MBR0657058.1"/>
    </source>
</evidence>
<dbReference type="InterPro" id="IPR036259">
    <property type="entry name" value="MFS_trans_sf"/>
</dbReference>
<reference evidence="7" key="2">
    <citation type="journal article" date="2021" name="Syst. Appl. Microbiol.">
        <title>Roseomonas hellenica sp. nov., isolated from roots of wild-growing Alkanna tinctoria.</title>
        <authorList>
            <person name="Rat A."/>
            <person name="Naranjo H.D."/>
            <person name="Lebbe L."/>
            <person name="Cnockaert M."/>
            <person name="Krigas N."/>
            <person name="Grigoriadou K."/>
            <person name="Maloupa E."/>
            <person name="Willems A."/>
        </authorList>
    </citation>
    <scope>NUCLEOTIDE SEQUENCE</scope>
    <source>
        <strain evidence="7">LMG 28251</strain>
    </source>
</reference>
<feature type="chain" id="PRO_5042174417" evidence="5">
    <location>
        <begin position="21"/>
        <end position="394"/>
    </location>
</feature>
<keyword evidence="2 4" id="KW-1133">Transmembrane helix</keyword>
<keyword evidence="5" id="KW-0732">Signal</keyword>
<feature type="signal peptide" evidence="5">
    <location>
        <begin position="1"/>
        <end position="20"/>
    </location>
</feature>
<keyword evidence="3 4" id="KW-0472">Membrane</keyword>
<evidence type="ECO:0000256" key="2">
    <source>
        <dbReference type="ARBA" id="ARBA00022989"/>
    </source>
</evidence>
<keyword evidence="8" id="KW-1185">Reference proteome</keyword>
<feature type="transmembrane region" description="Helical" evidence="4">
    <location>
        <begin position="162"/>
        <end position="183"/>
    </location>
</feature>
<proteinExistence type="predicted"/>
<dbReference type="InterPro" id="IPR011701">
    <property type="entry name" value="MFS"/>
</dbReference>
<evidence type="ECO:0000256" key="5">
    <source>
        <dbReference type="SAM" id="SignalP"/>
    </source>
</evidence>
<dbReference type="PROSITE" id="PS50850">
    <property type="entry name" value="MFS"/>
    <property type="match status" value="1"/>
</dbReference>